<proteinExistence type="predicted"/>
<protein>
    <recommendedName>
        <fullName evidence="2">Arb2 domain-containing protein</fullName>
    </recommendedName>
</protein>
<feature type="domain" description="Arb2" evidence="2">
    <location>
        <begin position="39"/>
        <end position="289"/>
    </location>
</feature>
<dbReference type="InterPro" id="IPR048263">
    <property type="entry name" value="Arb2"/>
</dbReference>
<dbReference type="SUPFAM" id="SSF53474">
    <property type="entry name" value="alpha/beta-Hydrolases"/>
    <property type="match status" value="1"/>
</dbReference>
<evidence type="ECO:0000313" key="3">
    <source>
        <dbReference type="EMBL" id="KAH8032882.1"/>
    </source>
</evidence>
<feature type="region of interest" description="Disordered" evidence="1">
    <location>
        <begin position="1"/>
        <end position="38"/>
    </location>
</feature>
<dbReference type="PANTHER" id="PTHR21357:SF4">
    <property type="entry name" value="FAM172 FAMILY PROTEIN HOMOLOG CG10038"/>
    <property type="match status" value="1"/>
</dbReference>
<dbReference type="AlphaFoldDB" id="A0A9J6EF30"/>
<dbReference type="GO" id="GO:0031048">
    <property type="term" value="P:regulatory ncRNA-mediated heterochromatin formation"/>
    <property type="evidence" value="ECO:0007669"/>
    <property type="project" value="TreeGrafter"/>
</dbReference>
<dbReference type="VEuPathDB" id="VectorBase:LOC119161421"/>
<dbReference type="OrthoDB" id="421951at2759"/>
<name>A0A9J6EF30_RHIMP</name>
<dbReference type="InterPro" id="IPR053858">
    <property type="entry name" value="Arb2_dom"/>
</dbReference>
<dbReference type="PANTHER" id="PTHR21357">
    <property type="entry name" value="FAM172 FAMILY PROTEIN HOMOLOG CG10038"/>
    <property type="match status" value="1"/>
</dbReference>
<evidence type="ECO:0000313" key="4">
    <source>
        <dbReference type="Proteomes" id="UP000821866"/>
    </source>
</evidence>
<keyword evidence="4" id="KW-1185">Reference proteome</keyword>
<dbReference type="GO" id="GO:0005634">
    <property type="term" value="C:nucleus"/>
    <property type="evidence" value="ECO:0007669"/>
    <property type="project" value="TreeGrafter"/>
</dbReference>
<reference evidence="3" key="2">
    <citation type="submission" date="2021-09" db="EMBL/GenBank/DDBJ databases">
        <authorList>
            <person name="Jia N."/>
            <person name="Wang J."/>
            <person name="Shi W."/>
            <person name="Du L."/>
            <person name="Sun Y."/>
            <person name="Zhan W."/>
            <person name="Jiang J."/>
            <person name="Wang Q."/>
            <person name="Zhang B."/>
            <person name="Ji P."/>
            <person name="Sakyi L.B."/>
            <person name="Cui X."/>
            <person name="Yuan T."/>
            <person name="Jiang B."/>
            <person name="Yang W."/>
            <person name="Lam T.T.-Y."/>
            <person name="Chang Q."/>
            <person name="Ding S."/>
            <person name="Wang X."/>
            <person name="Zhu J."/>
            <person name="Ruan X."/>
            <person name="Zhao L."/>
            <person name="Wei J."/>
            <person name="Que T."/>
            <person name="Du C."/>
            <person name="Cheng J."/>
            <person name="Dai P."/>
            <person name="Han X."/>
            <person name="Huang E."/>
            <person name="Gao Y."/>
            <person name="Liu J."/>
            <person name="Shao H."/>
            <person name="Ye R."/>
            <person name="Li L."/>
            <person name="Wei W."/>
            <person name="Wang X."/>
            <person name="Wang C."/>
            <person name="Huo Q."/>
            <person name="Li W."/>
            <person name="Guo W."/>
            <person name="Chen H."/>
            <person name="Chen S."/>
            <person name="Zhou L."/>
            <person name="Zhou L."/>
            <person name="Ni X."/>
            <person name="Tian J."/>
            <person name="Zhou Y."/>
            <person name="Sheng Y."/>
            <person name="Liu T."/>
            <person name="Pan Y."/>
            <person name="Xia L."/>
            <person name="Li J."/>
            <person name="Zhao F."/>
            <person name="Cao W."/>
        </authorList>
    </citation>
    <scope>NUCLEOTIDE SEQUENCE</scope>
    <source>
        <strain evidence="3">Rmic-2018</strain>
        <tissue evidence="3">Larvae</tissue>
    </source>
</reference>
<accession>A0A9J6EF30</accession>
<organism evidence="3 4">
    <name type="scientific">Rhipicephalus microplus</name>
    <name type="common">Cattle tick</name>
    <name type="synonym">Boophilus microplus</name>
    <dbReference type="NCBI Taxonomy" id="6941"/>
    <lineage>
        <taxon>Eukaryota</taxon>
        <taxon>Metazoa</taxon>
        <taxon>Ecdysozoa</taxon>
        <taxon>Arthropoda</taxon>
        <taxon>Chelicerata</taxon>
        <taxon>Arachnida</taxon>
        <taxon>Acari</taxon>
        <taxon>Parasitiformes</taxon>
        <taxon>Ixodida</taxon>
        <taxon>Ixodoidea</taxon>
        <taxon>Ixodidae</taxon>
        <taxon>Rhipicephalinae</taxon>
        <taxon>Rhipicephalus</taxon>
        <taxon>Boophilus</taxon>
    </lineage>
</organism>
<dbReference type="OMA" id="LAFVELX"/>
<reference evidence="3" key="1">
    <citation type="journal article" date="2020" name="Cell">
        <title>Large-Scale Comparative Analyses of Tick Genomes Elucidate Their Genetic Diversity and Vector Capacities.</title>
        <authorList>
            <consortium name="Tick Genome and Microbiome Consortium (TIGMIC)"/>
            <person name="Jia N."/>
            <person name="Wang J."/>
            <person name="Shi W."/>
            <person name="Du L."/>
            <person name="Sun Y."/>
            <person name="Zhan W."/>
            <person name="Jiang J.F."/>
            <person name="Wang Q."/>
            <person name="Zhang B."/>
            <person name="Ji P."/>
            <person name="Bell-Sakyi L."/>
            <person name="Cui X.M."/>
            <person name="Yuan T.T."/>
            <person name="Jiang B.G."/>
            <person name="Yang W.F."/>
            <person name="Lam T.T."/>
            <person name="Chang Q.C."/>
            <person name="Ding S.J."/>
            <person name="Wang X.J."/>
            <person name="Zhu J.G."/>
            <person name="Ruan X.D."/>
            <person name="Zhao L."/>
            <person name="Wei J.T."/>
            <person name="Ye R.Z."/>
            <person name="Que T.C."/>
            <person name="Du C.H."/>
            <person name="Zhou Y.H."/>
            <person name="Cheng J.X."/>
            <person name="Dai P.F."/>
            <person name="Guo W.B."/>
            <person name="Han X.H."/>
            <person name="Huang E.J."/>
            <person name="Li L.F."/>
            <person name="Wei W."/>
            <person name="Gao Y.C."/>
            <person name="Liu J.Z."/>
            <person name="Shao H.Z."/>
            <person name="Wang X."/>
            <person name="Wang C.C."/>
            <person name="Yang T.C."/>
            <person name="Huo Q.B."/>
            <person name="Li W."/>
            <person name="Chen H.Y."/>
            <person name="Chen S.E."/>
            <person name="Zhou L.G."/>
            <person name="Ni X.B."/>
            <person name="Tian J.H."/>
            <person name="Sheng Y."/>
            <person name="Liu T."/>
            <person name="Pan Y.S."/>
            <person name="Xia L.Y."/>
            <person name="Li J."/>
            <person name="Zhao F."/>
            <person name="Cao W.C."/>
        </authorList>
    </citation>
    <scope>NUCLEOTIDE SEQUENCE</scope>
    <source>
        <strain evidence="3">Rmic-2018</strain>
    </source>
</reference>
<evidence type="ECO:0000259" key="2">
    <source>
        <dbReference type="Pfam" id="PF22749"/>
    </source>
</evidence>
<dbReference type="GO" id="GO:0035197">
    <property type="term" value="F:siRNA binding"/>
    <property type="evidence" value="ECO:0007669"/>
    <property type="project" value="TreeGrafter"/>
</dbReference>
<evidence type="ECO:0000256" key="1">
    <source>
        <dbReference type="SAM" id="MobiDB-lite"/>
    </source>
</evidence>
<dbReference type="EMBL" id="JABSTU010000004">
    <property type="protein sequence ID" value="KAH8032882.1"/>
    <property type="molecule type" value="Genomic_DNA"/>
</dbReference>
<dbReference type="Proteomes" id="UP000821866">
    <property type="component" value="Chromosome 2"/>
</dbReference>
<comment type="caution">
    <text evidence="3">The sequence shown here is derived from an EMBL/GenBank/DDBJ whole genome shotgun (WGS) entry which is preliminary data.</text>
</comment>
<dbReference type="Pfam" id="PF22749">
    <property type="entry name" value="Arb2"/>
    <property type="match status" value="1"/>
</dbReference>
<sequence>MMSTQKHGAPDSGTNDGFPRKRSLVRQATDVEDDDSSPFPSTIADFGYFFNDFGQLRHLKTGEPYQFYVRSNDHGYNQRRYEALGDVITEHVYQLLEQETHLTRVTVPVNAHEDEPRSFIFVSEDAFTNKDRLLILIHGSGVVRAGQWSRRLIINDSLKKGTQLPYIRRAQGLGYAVIVLNTNDTHRVIDGVRVPVRDCETAEKHGRYVWEHIVEKRAPARHVAVVAHSFGGVVAVNVATEFFASFSSRVFAVALTDSVHSFARQKSHPRVAQLFSQIGRNWVSSPEPLDRPLRERHDGTVDVKRVSAGTVTHEMTSWSSFASVFEFLETAYHKKSSGNGEQNDL</sequence>
<dbReference type="Gene3D" id="3.40.50.1820">
    <property type="entry name" value="alpha/beta hydrolase"/>
    <property type="match status" value="1"/>
</dbReference>
<gene>
    <name evidence="3" type="ORF">HPB51_003458</name>
</gene>
<dbReference type="InterPro" id="IPR029058">
    <property type="entry name" value="AB_hydrolase_fold"/>
</dbReference>